<reference evidence="7 8" key="1">
    <citation type="submission" date="2021-05" db="EMBL/GenBank/DDBJ databases">
        <title>A novel Methanospirillum isolate from a pyrite-forming mixed culture.</title>
        <authorList>
            <person name="Bunk B."/>
            <person name="Sproer C."/>
            <person name="Spring S."/>
            <person name="Pester M."/>
        </authorList>
    </citation>
    <scope>NUCLEOTIDE SEQUENCE [LARGE SCALE GENOMIC DNA]</scope>
    <source>
        <strain evidence="7 8">J.3.6.1-F.2.7.3</strain>
    </source>
</reference>
<evidence type="ECO:0000256" key="4">
    <source>
        <dbReference type="ARBA" id="ARBA00023136"/>
    </source>
</evidence>
<dbReference type="EMBL" id="CP075546">
    <property type="protein sequence ID" value="QVV90063.1"/>
    <property type="molecule type" value="Genomic_DNA"/>
</dbReference>
<dbReference type="GO" id="GO:0016020">
    <property type="term" value="C:membrane"/>
    <property type="evidence" value="ECO:0007669"/>
    <property type="project" value="UniProtKB-SubCell"/>
</dbReference>
<dbReference type="KEGG" id="mrtj:KHC33_06100"/>
<organism evidence="7 8">
    <name type="scientific">Methanospirillum purgamenti</name>
    <dbReference type="NCBI Taxonomy" id="2834276"/>
    <lineage>
        <taxon>Archaea</taxon>
        <taxon>Methanobacteriati</taxon>
        <taxon>Methanobacteriota</taxon>
        <taxon>Stenosarchaea group</taxon>
        <taxon>Methanomicrobia</taxon>
        <taxon>Methanomicrobiales</taxon>
        <taxon>Methanospirillaceae</taxon>
        <taxon>Methanospirillum</taxon>
    </lineage>
</organism>
<feature type="transmembrane region" description="Helical" evidence="5">
    <location>
        <begin position="32"/>
        <end position="52"/>
    </location>
</feature>
<dbReference type="RefSeq" id="WP_214420840.1">
    <property type="nucleotide sequence ID" value="NZ_CP075546.1"/>
</dbReference>
<dbReference type="GeneID" id="65096738"/>
<comment type="subcellular location">
    <subcellularLocation>
        <location evidence="1">Membrane</location>
        <topology evidence="1">Multi-pass membrane protein</topology>
    </subcellularLocation>
</comment>
<keyword evidence="2 5" id="KW-0812">Transmembrane</keyword>
<name>A0A8E7B3V4_9EURY</name>
<evidence type="ECO:0000256" key="3">
    <source>
        <dbReference type="ARBA" id="ARBA00022989"/>
    </source>
</evidence>
<gene>
    <name evidence="7" type="ORF">KHC33_06100</name>
</gene>
<keyword evidence="4 5" id="KW-0472">Membrane</keyword>
<evidence type="ECO:0000256" key="2">
    <source>
        <dbReference type="ARBA" id="ARBA00022692"/>
    </source>
</evidence>
<feature type="transmembrane region" description="Helical" evidence="5">
    <location>
        <begin position="135"/>
        <end position="158"/>
    </location>
</feature>
<proteinExistence type="predicted"/>
<evidence type="ECO:0000256" key="5">
    <source>
        <dbReference type="SAM" id="Phobius"/>
    </source>
</evidence>
<dbReference type="AlphaFoldDB" id="A0A8E7B3V4"/>
<keyword evidence="8" id="KW-1185">Reference proteome</keyword>
<evidence type="ECO:0000313" key="8">
    <source>
        <dbReference type="Proteomes" id="UP000680656"/>
    </source>
</evidence>
<keyword evidence="3 5" id="KW-1133">Transmembrane helix</keyword>
<dbReference type="Pfam" id="PF04893">
    <property type="entry name" value="Yip1"/>
    <property type="match status" value="1"/>
</dbReference>
<evidence type="ECO:0000313" key="7">
    <source>
        <dbReference type="EMBL" id="QVV90063.1"/>
    </source>
</evidence>
<accession>A0A8E7B3V4</accession>
<dbReference type="Proteomes" id="UP000680656">
    <property type="component" value="Chromosome"/>
</dbReference>
<evidence type="ECO:0000259" key="6">
    <source>
        <dbReference type="Pfam" id="PF04893"/>
    </source>
</evidence>
<evidence type="ECO:0000256" key="1">
    <source>
        <dbReference type="ARBA" id="ARBA00004141"/>
    </source>
</evidence>
<sequence length="205" mass="22957">MIQILIDDIRGVLLHPNKFFQNVRESGLPHAYRQYIVLLAFFSVIAGWIRMFDNDHAIREMLQIVPDYGPYIAEKICPIIAEFGVAIIIGTFLAGIYLVFIAGALIHPFILLVGGEQGFSQTMKVQMYAATPTLLFGWVPVMGIIGIVWSSIIMVVGLKECAGLSLIRSVLAVIVPIFLFASFFLIIIITIQSFTMFLNPIYWLT</sequence>
<feature type="domain" description="Yip1" evidence="6">
    <location>
        <begin position="11"/>
        <end position="186"/>
    </location>
</feature>
<feature type="transmembrane region" description="Helical" evidence="5">
    <location>
        <begin position="85"/>
        <end position="115"/>
    </location>
</feature>
<feature type="transmembrane region" description="Helical" evidence="5">
    <location>
        <begin position="170"/>
        <end position="194"/>
    </location>
</feature>
<dbReference type="InterPro" id="IPR006977">
    <property type="entry name" value="Yip1_dom"/>
</dbReference>
<protein>
    <submittedName>
        <fullName evidence="7">YIP1 family protein</fullName>
    </submittedName>
</protein>